<dbReference type="InterPro" id="IPR036397">
    <property type="entry name" value="RNaseH_sf"/>
</dbReference>
<sequence>MSTHRLKSREFDLRHRIGMKFAADLAEINSNVEVYLEEKLNQLRRDALTKFQELTNRLIDGYKKKVRSLNLTSELEDLFRIIDSDDTVDECDDSDGTTRRDVYVDVDINHPTLRSVCLPQQKISGMSQTEDGALSAQEGIPGKHQAEDESGKRTLTDFAAAQQTSPFQYRFRNGDNILTQKNDYIQWRSLLFHQLFASDCIFLVDPTKKPAELYSEATKTRMSHALMAYLISNLDTHYKNAVKRCETPAAVLAKLDASYALHTSARHFQHVIDFNNLRFNPTTQTAEVFLVEFEDLLAHIQEDSRYRMSDDLIRLNLLQALKPAMPDFVSQELRSKPQNERTAEEIKNILLQECSGLFESNRRQELGQKSTATQALTANSWKKDSEDLAPVKKRKVTCYKCGLNGHISADCVRAEACCYNCKRPGHLAADCKRLLPGRPRFQRAKEQKFQSSNRTGAKKGQTKKHQIRKGQNIHQGNNSRSSLADRLGNMSKVNKNKRRDFAKMPLKSVLRIRPAAHITMLSDSEPDDASERMVWVHVDELMAAKESDTSAAMMMNAETDYGRYTRRPASVDSVDGKCGSSIFCIVDTGATDHMFNDRSVFINLRSLDKPRRVTCANDDSSADLVVFEIGDVVVFNEETQKLACLRNVLYAPDTAANLFSLRKILSDKVHAKFTGDRMLISDVTNGEVIKNGSFDGRFWWVKFTLPLSGASPSVRRSLLEEINRHARSSKALAISGGGDESGSSGVGGVASPHASSSSKRSSSSDVAKGGRKKAKGSGSTSENSHSTLPSDMPLIAAPSQTLLRDNPGMTWHLRLNHMSKRYLESAAKFSKELRGVRFGNDILDCADCKLAKAKRQPCIQKRLRSDIPFHRVYSDLMGPLKPLAYRSSNKYIVTFTDDFSRYAVAYAISDKTQVHTALSRYLMEIRKMIGPQTKISELRTDAGTEYRNDEMKRLLAKEEIVHTACETATPQHIAPAERLNLEIAEKVRAHLISSGMPTYFWAYAMNHVLYIHNRSPNASNNYLSPYQKILNVPPSLESIKRFGCETYILDVHAKNKPKFTPRSSLGFLLQCTDTGYIVFDAAKKTVVESKHVQCIESRTFGDLANKRPDLLALPQFEFGFENETYQRKVPQDDESQSSAPQDDLPLNRAPQDDLPLSRVPQDELPQTRVPQDDVPQSTLILDHVPQEETLQKHRSRSIEYQEEPTNLELPSIVLEEHIGGNEQYEFFDQLQDDAEPNLSCLIYLTNSALRKLEKEPESYQEALRSPEAEFWKEAIKEEFDALTRCGTWRIVPKTAIPKDTKVIKARWVLRKKSEPDGGIRYRSRLVAKGFADVNNYDISEIYAPVARLADVRIILIIANKLNLDLIQLDVSTAFLNGTLEKLVYMQPPEGLAEYLGEDDNFTKNHVCEIHKALYGLKVSPKRWYIRFKEVMKKLNFASHHFQPCLFIWRNGEKFAVLLLYVDDILLTGNCTRKLESIKKILKTEFKIRDMGEPKKFLGIEIIRNRKSRTMHLHQTTQIREMLNRFDPDGKKVHDTPMTPDKMVLRHRANEPSAVNVPYREAIGSLLYIQNGTRPDIAFVTNLLSRRQANFKLEDWKILMRVFQYLRCTLGYGITFSGQADGLECYADASLGTNDETGVSTTGYVIALFGDLVTWKTKKQGHVSLSAPEAEYVALSMACRDLMGINATCENILKLKLLPVIFEDCVPAINLTKIEDSATLRHLVRLCYHFIRDKVESGEVEIKWISTDCQLADTFTKCLPRNKFLAFRDVLTSKIV</sequence>
<keyword evidence="23" id="KW-1185">Reference proteome</keyword>
<dbReference type="Pfam" id="PF00665">
    <property type="entry name" value="rve"/>
    <property type="match status" value="1"/>
</dbReference>
<evidence type="ECO:0000256" key="14">
    <source>
        <dbReference type="ARBA" id="ARBA00022932"/>
    </source>
</evidence>
<evidence type="ECO:0000256" key="1">
    <source>
        <dbReference type="ARBA" id="ARBA00002180"/>
    </source>
</evidence>
<evidence type="ECO:0000256" key="16">
    <source>
        <dbReference type="ARBA" id="ARBA00023172"/>
    </source>
</evidence>
<keyword evidence="9" id="KW-0378">Hydrolase</keyword>
<keyword evidence="11" id="KW-0460">Magnesium</keyword>
<evidence type="ECO:0000256" key="11">
    <source>
        <dbReference type="ARBA" id="ARBA00022842"/>
    </source>
</evidence>
<feature type="domain" description="Integrase catalytic" evidence="21">
    <location>
        <begin position="864"/>
        <end position="1033"/>
    </location>
</feature>
<dbReference type="Gene3D" id="4.10.60.10">
    <property type="entry name" value="Zinc finger, CCHC-type"/>
    <property type="match status" value="1"/>
</dbReference>
<dbReference type="InterPro" id="IPR054722">
    <property type="entry name" value="PolX-like_BBD"/>
</dbReference>
<evidence type="ECO:0000256" key="15">
    <source>
        <dbReference type="ARBA" id="ARBA00023113"/>
    </source>
</evidence>
<dbReference type="PANTHER" id="PTHR42648:SF11">
    <property type="entry name" value="TRANSPOSON TY4-P GAG-POL POLYPROTEIN"/>
    <property type="match status" value="1"/>
</dbReference>
<name>A0ABN7BBQ2_9HEMI</name>
<keyword evidence="18" id="KW-0862">Zinc</keyword>
<dbReference type="InterPro" id="IPR001584">
    <property type="entry name" value="Integrase_cat-core"/>
</dbReference>
<feature type="compositionally biased region" description="Polar residues" evidence="19">
    <location>
        <begin position="780"/>
        <end position="789"/>
    </location>
</feature>
<evidence type="ECO:0000259" key="20">
    <source>
        <dbReference type="PROSITE" id="PS50158"/>
    </source>
</evidence>
<protein>
    <recommendedName>
        <fullName evidence="24">Endonuclease</fullName>
    </recommendedName>
</protein>
<dbReference type="CDD" id="cd09272">
    <property type="entry name" value="RNase_HI_RT_Ty1"/>
    <property type="match status" value="1"/>
</dbReference>
<dbReference type="InterPro" id="IPR039537">
    <property type="entry name" value="Retrotran_Ty1/copia-like"/>
</dbReference>
<feature type="compositionally biased region" description="Low complexity" evidence="19">
    <location>
        <begin position="749"/>
        <end position="767"/>
    </location>
</feature>
<reference evidence="22 23" key="1">
    <citation type="submission" date="2023-09" db="EMBL/GenBank/DDBJ databases">
        <title>Nesidiocoris tenuis whole genome shotgun sequence.</title>
        <authorList>
            <person name="Shibata T."/>
            <person name="Shimoda M."/>
            <person name="Kobayashi T."/>
            <person name="Uehara T."/>
        </authorList>
    </citation>
    <scope>NUCLEOTIDE SEQUENCE [LARGE SCALE GENOMIC DNA]</scope>
    <source>
        <strain evidence="22 23">Japan</strain>
    </source>
</reference>
<keyword evidence="15" id="KW-0917">Virion maturation</keyword>
<keyword evidence="18" id="KW-0863">Zinc-finger</keyword>
<dbReference type="InterPro" id="IPR013103">
    <property type="entry name" value="RVT_2"/>
</dbReference>
<dbReference type="EMBL" id="AP028920">
    <property type="protein sequence ID" value="BET00621.1"/>
    <property type="molecule type" value="Genomic_DNA"/>
</dbReference>
<keyword evidence="8" id="KW-0255">Endonuclease</keyword>
<keyword evidence="10" id="KW-0067">ATP-binding</keyword>
<feature type="compositionally biased region" description="Basic residues" evidence="19">
    <location>
        <begin position="456"/>
        <end position="468"/>
    </location>
</feature>
<dbReference type="SUPFAM" id="SSF56672">
    <property type="entry name" value="DNA/RNA polymerases"/>
    <property type="match status" value="1"/>
</dbReference>
<organism evidence="22 23">
    <name type="scientific">Nesidiocoris tenuis</name>
    <dbReference type="NCBI Taxonomy" id="355587"/>
    <lineage>
        <taxon>Eukaryota</taxon>
        <taxon>Metazoa</taxon>
        <taxon>Ecdysozoa</taxon>
        <taxon>Arthropoda</taxon>
        <taxon>Hexapoda</taxon>
        <taxon>Insecta</taxon>
        <taxon>Pterygota</taxon>
        <taxon>Neoptera</taxon>
        <taxon>Paraneoptera</taxon>
        <taxon>Hemiptera</taxon>
        <taxon>Heteroptera</taxon>
        <taxon>Panheteroptera</taxon>
        <taxon>Cimicomorpha</taxon>
        <taxon>Miridae</taxon>
        <taxon>Dicyphina</taxon>
        <taxon>Nesidiocoris</taxon>
    </lineage>
</organism>
<dbReference type="SUPFAM" id="SSF57756">
    <property type="entry name" value="Retrovirus zinc finger-like domains"/>
    <property type="match status" value="1"/>
</dbReference>
<evidence type="ECO:0000313" key="23">
    <source>
        <dbReference type="Proteomes" id="UP001307889"/>
    </source>
</evidence>
<evidence type="ECO:0000313" key="22">
    <source>
        <dbReference type="EMBL" id="BET00621.1"/>
    </source>
</evidence>
<feature type="domain" description="CCHC-type" evidence="20">
    <location>
        <begin position="398"/>
        <end position="411"/>
    </location>
</feature>
<evidence type="ECO:0000256" key="6">
    <source>
        <dbReference type="ARBA" id="ARBA00022741"/>
    </source>
</evidence>
<evidence type="ECO:0000256" key="10">
    <source>
        <dbReference type="ARBA" id="ARBA00022840"/>
    </source>
</evidence>
<accession>A0ABN7BBQ2</accession>
<feature type="domain" description="CCHC-type" evidence="20">
    <location>
        <begin position="418"/>
        <end position="433"/>
    </location>
</feature>
<dbReference type="SUPFAM" id="SSF53098">
    <property type="entry name" value="Ribonuclease H-like"/>
    <property type="match status" value="1"/>
</dbReference>
<dbReference type="InterPro" id="IPR043502">
    <property type="entry name" value="DNA/RNA_pol_sf"/>
</dbReference>
<keyword evidence="13" id="KW-0695">RNA-directed DNA polymerase</keyword>
<evidence type="ECO:0008006" key="24">
    <source>
        <dbReference type="Google" id="ProtNLM"/>
    </source>
</evidence>
<evidence type="ECO:0000256" key="3">
    <source>
        <dbReference type="ARBA" id="ARBA00022670"/>
    </source>
</evidence>
<keyword evidence="14" id="KW-0239">DNA-directed DNA polymerase</keyword>
<evidence type="ECO:0000256" key="9">
    <source>
        <dbReference type="ARBA" id="ARBA00022801"/>
    </source>
</evidence>
<evidence type="ECO:0000256" key="2">
    <source>
        <dbReference type="ARBA" id="ARBA00022612"/>
    </source>
</evidence>
<keyword evidence="14" id="KW-0548">Nucleotidyltransferase</keyword>
<feature type="region of interest" description="Disordered" evidence="19">
    <location>
        <begin position="1127"/>
        <end position="1202"/>
    </location>
</feature>
<keyword evidence="6" id="KW-0547">Nucleotide-binding</keyword>
<evidence type="ECO:0000256" key="7">
    <source>
        <dbReference type="ARBA" id="ARBA00022750"/>
    </source>
</evidence>
<evidence type="ECO:0000256" key="4">
    <source>
        <dbReference type="ARBA" id="ARBA00022722"/>
    </source>
</evidence>
<dbReference type="InterPro" id="IPR001878">
    <property type="entry name" value="Znf_CCHC"/>
</dbReference>
<evidence type="ECO:0000256" key="19">
    <source>
        <dbReference type="SAM" id="MobiDB-lite"/>
    </source>
</evidence>
<evidence type="ECO:0000256" key="8">
    <source>
        <dbReference type="ARBA" id="ARBA00022759"/>
    </source>
</evidence>
<keyword evidence="16" id="KW-0233">DNA recombination</keyword>
<evidence type="ECO:0000259" key="21">
    <source>
        <dbReference type="PROSITE" id="PS50994"/>
    </source>
</evidence>
<keyword evidence="3" id="KW-0645">Protease</keyword>
<feature type="region of interest" description="Disordered" evidence="19">
    <location>
        <begin position="730"/>
        <end position="793"/>
    </location>
</feature>
<dbReference type="SMART" id="SM00343">
    <property type="entry name" value="ZnF_C2HC"/>
    <property type="match status" value="2"/>
</dbReference>
<keyword evidence="2" id="KW-1188">Viral release from host cell</keyword>
<evidence type="ECO:0000256" key="12">
    <source>
        <dbReference type="ARBA" id="ARBA00022908"/>
    </source>
</evidence>
<evidence type="ECO:0000256" key="18">
    <source>
        <dbReference type="PROSITE-ProRule" id="PRU00047"/>
    </source>
</evidence>
<dbReference type="Pfam" id="PF22936">
    <property type="entry name" value="Pol_BBD"/>
    <property type="match status" value="1"/>
</dbReference>
<proteinExistence type="predicted"/>
<dbReference type="PROSITE" id="PS50158">
    <property type="entry name" value="ZF_CCHC"/>
    <property type="match status" value="2"/>
</dbReference>
<feature type="compositionally biased region" description="Polar residues" evidence="19">
    <location>
        <begin position="472"/>
        <end position="482"/>
    </location>
</feature>
<comment type="function">
    <text evidence="1">The aspartyl protease (PR) mediates the proteolytic cleavages of the Gag and Gag-Pol polyproteins after assembly of the VLP.</text>
</comment>
<evidence type="ECO:0000256" key="13">
    <source>
        <dbReference type="ARBA" id="ARBA00022918"/>
    </source>
</evidence>
<keyword evidence="5" id="KW-0479">Metal-binding</keyword>
<feature type="compositionally biased region" description="Basic and acidic residues" evidence="19">
    <location>
        <begin position="1184"/>
        <end position="1199"/>
    </location>
</feature>
<dbReference type="Pfam" id="PF00098">
    <property type="entry name" value="zf-CCHC"/>
    <property type="match status" value="2"/>
</dbReference>
<feature type="compositionally biased region" description="Gly residues" evidence="19">
    <location>
        <begin position="735"/>
        <end position="748"/>
    </location>
</feature>
<gene>
    <name evidence="22" type="ORF">NTJ_13437</name>
</gene>
<feature type="region of interest" description="Disordered" evidence="19">
    <location>
        <begin position="127"/>
        <end position="152"/>
    </location>
</feature>
<dbReference type="InterPro" id="IPR012337">
    <property type="entry name" value="RNaseH-like_sf"/>
</dbReference>
<dbReference type="Proteomes" id="UP001307889">
    <property type="component" value="Chromosome 12"/>
</dbReference>
<dbReference type="Pfam" id="PF07727">
    <property type="entry name" value="RVT_2"/>
    <property type="match status" value="1"/>
</dbReference>
<keyword evidence="12" id="KW-0229">DNA integration</keyword>
<keyword evidence="14" id="KW-0808">Transferase</keyword>
<keyword evidence="7" id="KW-0064">Aspartyl protease</keyword>
<dbReference type="InterPro" id="IPR036875">
    <property type="entry name" value="Znf_CCHC_sf"/>
</dbReference>
<keyword evidence="17" id="KW-0511">Multifunctional enzyme</keyword>
<feature type="region of interest" description="Disordered" evidence="19">
    <location>
        <begin position="444"/>
        <end position="498"/>
    </location>
</feature>
<dbReference type="PROSITE" id="PS50994">
    <property type="entry name" value="INTEGRASE"/>
    <property type="match status" value="1"/>
</dbReference>
<dbReference type="PANTHER" id="PTHR42648">
    <property type="entry name" value="TRANSPOSASE, PUTATIVE-RELATED"/>
    <property type="match status" value="1"/>
</dbReference>
<keyword evidence="4" id="KW-0540">Nuclease</keyword>
<evidence type="ECO:0000256" key="17">
    <source>
        <dbReference type="ARBA" id="ARBA00023268"/>
    </source>
</evidence>
<evidence type="ECO:0000256" key="5">
    <source>
        <dbReference type="ARBA" id="ARBA00022723"/>
    </source>
</evidence>
<dbReference type="Gene3D" id="3.30.420.10">
    <property type="entry name" value="Ribonuclease H-like superfamily/Ribonuclease H"/>
    <property type="match status" value="1"/>
</dbReference>